<dbReference type="RefSeq" id="XP_004833011.1">
    <property type="nucleotide sequence ID" value="XM_004832954.1"/>
</dbReference>
<dbReference type="UniPathway" id="UPA00196"/>
<name>L1LE47_THEEQ</name>
<feature type="transmembrane region" description="Helical" evidence="8">
    <location>
        <begin position="158"/>
        <end position="181"/>
    </location>
</feature>
<organism evidence="9 10">
    <name type="scientific">Theileria equi strain WA</name>
    <dbReference type="NCBI Taxonomy" id="1537102"/>
    <lineage>
        <taxon>Eukaryota</taxon>
        <taxon>Sar</taxon>
        <taxon>Alveolata</taxon>
        <taxon>Apicomplexa</taxon>
        <taxon>Aconoidasida</taxon>
        <taxon>Piroplasmida</taxon>
        <taxon>Theileriidae</taxon>
        <taxon>Theileria</taxon>
    </lineage>
</organism>
<evidence type="ECO:0000256" key="4">
    <source>
        <dbReference type="ARBA" id="ARBA00022692"/>
    </source>
</evidence>
<dbReference type="AlphaFoldDB" id="L1LE47"/>
<evidence type="ECO:0000313" key="9">
    <source>
        <dbReference type="EMBL" id="EKX73559.1"/>
    </source>
</evidence>
<sequence>MDINVCVKRYYRADLLSCLTTSLILFFAVIFGDYSRGVDRLTKQITYLLLVLVPAKVFIHTFVIPNYTFSTHKNGNNILRRGRSEKFRLMRNSCIYLFFLALILTTNNNPLHILNYVFVTIVFTTVTFGTVVHFIYLEKGDFTDSKNAEEKDKATKKFYSSFVIYVLLLALGVSFGNFLVLLDWYQVYAQFPITSYIGLSVGHILASVASNLLYL</sequence>
<accession>L1LE47</accession>
<comment type="caution">
    <text evidence="9">The sequence shown here is derived from an EMBL/GenBank/DDBJ whole genome shotgun (WGS) entry which is preliminary data.</text>
</comment>
<keyword evidence="3" id="KW-0337">GPI-anchor biosynthesis</keyword>
<keyword evidence="6 8" id="KW-1133">Transmembrane helix</keyword>
<dbReference type="GO" id="GO:0006506">
    <property type="term" value="P:GPI anchor biosynthetic process"/>
    <property type="evidence" value="ECO:0007669"/>
    <property type="project" value="UniProtKB-UniPathway"/>
</dbReference>
<keyword evidence="10" id="KW-1185">Reference proteome</keyword>
<feature type="transmembrane region" description="Helical" evidence="8">
    <location>
        <begin position="89"/>
        <end position="107"/>
    </location>
</feature>
<evidence type="ECO:0000256" key="7">
    <source>
        <dbReference type="ARBA" id="ARBA00023136"/>
    </source>
</evidence>
<keyword evidence="4 8" id="KW-0812">Transmembrane</keyword>
<reference evidence="9 10" key="1">
    <citation type="journal article" date="2012" name="BMC Genomics">
        <title>Comparative genomic analysis and phylogenetic position of Theileria equi.</title>
        <authorList>
            <person name="Kappmeyer L.S."/>
            <person name="Thiagarajan M."/>
            <person name="Herndon D.R."/>
            <person name="Ramsay J.D."/>
            <person name="Caler E."/>
            <person name="Djikeng A."/>
            <person name="Gillespie J.J."/>
            <person name="Lau A.O."/>
            <person name="Roalson E.H."/>
            <person name="Silva J.C."/>
            <person name="Silva M.G."/>
            <person name="Suarez C.E."/>
            <person name="Ueti M.W."/>
            <person name="Nene V.M."/>
            <person name="Mealey R.H."/>
            <person name="Knowles D.P."/>
            <person name="Brayton K.A."/>
        </authorList>
    </citation>
    <scope>NUCLEOTIDE SEQUENCE [LARGE SCALE GENOMIC DNA]</scope>
    <source>
        <strain evidence="9 10">WA</strain>
    </source>
</reference>
<feature type="transmembrane region" description="Helical" evidence="8">
    <location>
        <begin position="44"/>
        <end position="69"/>
    </location>
</feature>
<gene>
    <name evidence="9" type="ORF">BEWA_035950</name>
</gene>
<dbReference type="InterPro" id="IPR009580">
    <property type="entry name" value="GPI_biosynthesis_protein_Pig-F"/>
</dbReference>
<feature type="transmembrane region" description="Helical" evidence="8">
    <location>
        <begin position="193"/>
        <end position="214"/>
    </location>
</feature>
<proteinExistence type="predicted"/>
<evidence type="ECO:0000256" key="5">
    <source>
        <dbReference type="ARBA" id="ARBA00022824"/>
    </source>
</evidence>
<evidence type="ECO:0000256" key="8">
    <source>
        <dbReference type="SAM" id="Phobius"/>
    </source>
</evidence>
<comment type="subcellular location">
    <subcellularLocation>
        <location evidence="1">Endoplasmic reticulum membrane</location>
        <topology evidence="1">Multi-pass membrane protein</topology>
    </subcellularLocation>
</comment>
<evidence type="ECO:0000313" key="10">
    <source>
        <dbReference type="Proteomes" id="UP000031512"/>
    </source>
</evidence>
<evidence type="ECO:0000256" key="1">
    <source>
        <dbReference type="ARBA" id="ARBA00004477"/>
    </source>
</evidence>
<dbReference type="OrthoDB" id="10365996at2759"/>
<dbReference type="GO" id="GO:0005789">
    <property type="term" value="C:endoplasmic reticulum membrane"/>
    <property type="evidence" value="ECO:0007669"/>
    <property type="project" value="UniProtKB-SubCell"/>
</dbReference>
<evidence type="ECO:0000256" key="3">
    <source>
        <dbReference type="ARBA" id="ARBA00022502"/>
    </source>
</evidence>
<dbReference type="Proteomes" id="UP000031512">
    <property type="component" value="Unassembled WGS sequence"/>
</dbReference>
<dbReference type="VEuPathDB" id="PiroplasmaDB:BEWA_035950"/>
<dbReference type="eggNOG" id="ENOG502TN2V">
    <property type="taxonomic scope" value="Eukaryota"/>
</dbReference>
<feature type="transmembrane region" description="Helical" evidence="8">
    <location>
        <begin position="12"/>
        <end position="32"/>
    </location>
</feature>
<protein>
    <submittedName>
        <fullName evidence="9">Uncharacterized protein</fullName>
    </submittedName>
</protein>
<dbReference type="GeneID" id="15807963"/>
<evidence type="ECO:0000256" key="2">
    <source>
        <dbReference type="ARBA" id="ARBA00004687"/>
    </source>
</evidence>
<evidence type="ECO:0000256" key="6">
    <source>
        <dbReference type="ARBA" id="ARBA00022989"/>
    </source>
</evidence>
<feature type="transmembrane region" description="Helical" evidence="8">
    <location>
        <begin position="113"/>
        <end position="137"/>
    </location>
</feature>
<dbReference type="EMBL" id="ACOU01000002">
    <property type="protein sequence ID" value="EKX73559.1"/>
    <property type="molecule type" value="Genomic_DNA"/>
</dbReference>
<keyword evidence="7 8" id="KW-0472">Membrane</keyword>
<keyword evidence="5" id="KW-0256">Endoplasmic reticulum</keyword>
<dbReference type="Pfam" id="PF06699">
    <property type="entry name" value="PIG-F"/>
    <property type="match status" value="1"/>
</dbReference>
<comment type="pathway">
    <text evidence="2">Glycolipid biosynthesis; glycosylphosphatidylinositol-anchor biosynthesis.</text>
</comment>
<dbReference type="KEGG" id="beq:BEWA_035950"/>